<protein>
    <submittedName>
        <fullName evidence="2">Uncharacterized protein</fullName>
    </submittedName>
</protein>
<feature type="region of interest" description="Disordered" evidence="1">
    <location>
        <begin position="753"/>
        <end position="775"/>
    </location>
</feature>
<comment type="caution">
    <text evidence="2">The sequence shown here is derived from an EMBL/GenBank/DDBJ whole genome shotgun (WGS) entry which is preliminary data.</text>
</comment>
<keyword evidence="3" id="KW-1185">Reference proteome</keyword>
<dbReference type="EMBL" id="JACAZE010000010">
    <property type="protein sequence ID" value="KAF7305479.1"/>
    <property type="molecule type" value="Genomic_DNA"/>
</dbReference>
<feature type="compositionally biased region" description="Basic and acidic residues" evidence="1">
    <location>
        <begin position="120"/>
        <end position="131"/>
    </location>
</feature>
<gene>
    <name evidence="2" type="ORF">HMN09_00800700</name>
</gene>
<sequence length="775" mass="88675">MSRFLDTHYNPNNPRRWRPVVSTSAPERLRQLFGAMDIDDTRDTADTWPALSSLARTIVESQIQAHDAYVAERTRPSVPTLVELASSRLPSTMSTDEIEEIPSHLWSSLPYPAYRRAVHRAAERAESEPPTKRGKGTEGQNYADIDEWILAQEKRLVYNKHRSHDWRQGLVNLDDEEAIFPDSTLTTHGRVLTRPGSLSGFLVLGALRHPHICIQPSTAAFRARFENLTGGLLNGLDWSNIFIAGGIVLGSLYSVESPQSSVKDKDLESSDIDMYIYGLDPDAANAKIKHIFKVYKKNLPSKAETLVVRNSKTITFYHKYPTRRIQIVLRFLKTPKDVLLNFDLDICAMGWDGWNFWMLPRAARALETGYSVFTMSLIQGHYLSERRATQEERVFKYGYRGYGIRILPSYIDSLKTSKEDLSSIARSENLLPLDIEHVADRARQWTRRVITATYGLLGRRDHPLRCNPTDLENGRQVSSEPQDRSCLSGLSLFMRHVGLWEMERREEVQIENRTWALASYGEDSPLAYDDTPNYSWDPNFSIQNFKVALDDFNHSNIVEWMAYSLDGQIADCDFRDYDADYLPPKLSKLQRATYAKDAAGVLGAKSDITMAIILPANFAQFANELVSTVMSEHGQRPQPILTPVNEEVADAVPADDDATLRLYIWRIPLAIIWQQLDRRKDEVFEALFAFYRAHDQLVREWEQCCPRLVTNLSRRVINPEVDDEFSAFARWVGRRPVFFEEFYRDTGNNLADPNYHRSDDEAGDGDEDGLGDEEW</sequence>
<dbReference type="InterPro" id="IPR053354">
    <property type="entry name" value="MGDG_epimerase"/>
</dbReference>
<dbReference type="OrthoDB" id="539213at2759"/>
<dbReference type="AlphaFoldDB" id="A0A8H6SU86"/>
<dbReference type="PANTHER" id="PTHR43558:SF6">
    <property type="entry name" value="REDUCTASE, PUTATIVE (AFU_ORTHOLOGUE AFUA_3G10540)-RELATED"/>
    <property type="match status" value="1"/>
</dbReference>
<dbReference type="PANTHER" id="PTHR43558">
    <property type="entry name" value="REDUCTASE, PUTATIVE (AFU_ORTHOLOGUE AFUA_3G10540)-RELATED"/>
    <property type="match status" value="1"/>
</dbReference>
<proteinExistence type="predicted"/>
<dbReference type="Proteomes" id="UP000613580">
    <property type="component" value="Unassembled WGS sequence"/>
</dbReference>
<reference evidence="2" key="1">
    <citation type="submission" date="2020-05" db="EMBL/GenBank/DDBJ databases">
        <title>Mycena genomes resolve the evolution of fungal bioluminescence.</title>
        <authorList>
            <person name="Tsai I.J."/>
        </authorList>
    </citation>
    <scope>NUCLEOTIDE SEQUENCE</scope>
    <source>
        <strain evidence="2">110903Hualien_Pintung</strain>
    </source>
</reference>
<feature type="compositionally biased region" description="Acidic residues" evidence="1">
    <location>
        <begin position="761"/>
        <end position="775"/>
    </location>
</feature>
<organism evidence="2 3">
    <name type="scientific">Mycena chlorophos</name>
    <name type="common">Agaric fungus</name>
    <name type="synonym">Agaricus chlorophos</name>
    <dbReference type="NCBI Taxonomy" id="658473"/>
    <lineage>
        <taxon>Eukaryota</taxon>
        <taxon>Fungi</taxon>
        <taxon>Dikarya</taxon>
        <taxon>Basidiomycota</taxon>
        <taxon>Agaricomycotina</taxon>
        <taxon>Agaricomycetes</taxon>
        <taxon>Agaricomycetidae</taxon>
        <taxon>Agaricales</taxon>
        <taxon>Marasmiineae</taxon>
        <taxon>Mycenaceae</taxon>
        <taxon>Mycena</taxon>
    </lineage>
</organism>
<evidence type="ECO:0000313" key="2">
    <source>
        <dbReference type="EMBL" id="KAF7305479.1"/>
    </source>
</evidence>
<evidence type="ECO:0000256" key="1">
    <source>
        <dbReference type="SAM" id="MobiDB-lite"/>
    </source>
</evidence>
<feature type="region of interest" description="Disordered" evidence="1">
    <location>
        <begin position="120"/>
        <end position="139"/>
    </location>
</feature>
<evidence type="ECO:0000313" key="3">
    <source>
        <dbReference type="Proteomes" id="UP000613580"/>
    </source>
</evidence>
<accession>A0A8H6SU86</accession>
<name>A0A8H6SU86_MYCCL</name>